<evidence type="ECO:0000313" key="7">
    <source>
        <dbReference type="EMBL" id="QGG48507.1"/>
    </source>
</evidence>
<keyword evidence="2" id="KW-0238">DNA-binding</keyword>
<keyword evidence="1" id="KW-0805">Transcription regulation</keyword>
<evidence type="ECO:0000313" key="8">
    <source>
        <dbReference type="Proteomes" id="UP000366051"/>
    </source>
</evidence>
<dbReference type="InterPro" id="IPR009061">
    <property type="entry name" value="DNA-bd_dom_put_sf"/>
</dbReference>
<keyword evidence="8" id="KW-1185">Reference proteome</keyword>
<dbReference type="SUPFAM" id="SSF52242">
    <property type="entry name" value="Cobalamin (vitamin B12)-binding domain"/>
    <property type="match status" value="1"/>
</dbReference>
<feature type="coiled-coil region" evidence="4">
    <location>
        <begin position="241"/>
        <end position="268"/>
    </location>
</feature>
<dbReference type="InterPro" id="IPR047057">
    <property type="entry name" value="MerR_fam"/>
</dbReference>
<evidence type="ECO:0000256" key="3">
    <source>
        <dbReference type="ARBA" id="ARBA00023163"/>
    </source>
</evidence>
<feature type="domain" description="B12-binding" evidence="6">
    <location>
        <begin position="180"/>
        <end position="311"/>
    </location>
</feature>
<dbReference type="PANTHER" id="PTHR30204">
    <property type="entry name" value="REDOX-CYCLING DRUG-SENSING TRANSCRIPTIONAL ACTIVATOR SOXR"/>
    <property type="match status" value="1"/>
</dbReference>
<sequence length="313" mass="35800">MAFDEKGFYNIKAVENMTGVAAGTLRVWEQRYQVIRPERNRAGYRVYSQEDVQTIQWLAQQVKNGVTIGQAVKMLHQRDNLLPISPIMDMGKDIVDDIKDRIIKALDDYDEQSAGFALEEALSLFSMERVSLDIILPILHNLGDRWSKQEITVAQEHFSSNFFRARLGTMLSALPSNREMPIVMTGCIAEEQHELGLLIFSIYLRRRGFRVIYLGQNVPMEDMMQAFTELRPRIVAFSVGTAQALTTMVQLKEKLEKLAEEMDMNLKLAIGGRGIDFSKEKQEEIGDAYTGRTTEKWDEWLRKLNKKAIDASA</sequence>
<dbReference type="Pfam" id="PF02310">
    <property type="entry name" value="B12-binding"/>
    <property type="match status" value="1"/>
</dbReference>
<dbReference type="EMBL" id="CP045875">
    <property type="protein sequence ID" value="QGG48507.1"/>
    <property type="molecule type" value="Genomic_DNA"/>
</dbReference>
<dbReference type="Gene3D" id="1.10.1660.10">
    <property type="match status" value="1"/>
</dbReference>
<dbReference type="PROSITE" id="PS51332">
    <property type="entry name" value="B12_BINDING"/>
    <property type="match status" value="1"/>
</dbReference>
<organism evidence="7 8">
    <name type="scientific">Heliorestis convoluta</name>
    <dbReference type="NCBI Taxonomy" id="356322"/>
    <lineage>
        <taxon>Bacteria</taxon>
        <taxon>Bacillati</taxon>
        <taxon>Bacillota</taxon>
        <taxon>Clostridia</taxon>
        <taxon>Eubacteriales</taxon>
        <taxon>Heliobacteriaceae</taxon>
        <taxon>Heliorestis</taxon>
    </lineage>
</organism>
<keyword evidence="3" id="KW-0804">Transcription</keyword>
<feature type="domain" description="HTH merR-type" evidence="5">
    <location>
        <begin position="8"/>
        <end position="77"/>
    </location>
</feature>
<dbReference type="Gene3D" id="3.40.50.280">
    <property type="entry name" value="Cobalamin-binding domain"/>
    <property type="match status" value="1"/>
</dbReference>
<dbReference type="CDD" id="cd02065">
    <property type="entry name" value="B12-binding_like"/>
    <property type="match status" value="1"/>
</dbReference>
<keyword evidence="4" id="KW-0175">Coiled coil</keyword>
<name>A0A5Q2N0W6_9FIRM</name>
<evidence type="ECO:0000259" key="6">
    <source>
        <dbReference type="PROSITE" id="PS51332"/>
    </source>
</evidence>
<reference evidence="8" key="1">
    <citation type="submission" date="2019-11" db="EMBL/GenBank/DDBJ databases">
        <title>Genome sequence of Heliorestis convoluta strain HH, an alkaliphilic and minimalistic phototrophic bacterium from a soda lake in Egypt.</title>
        <authorList>
            <person name="Dewey E.D."/>
            <person name="Stokes L.M."/>
            <person name="Burchell B.M."/>
            <person name="Shaffer K.N."/>
            <person name="Huntington A.M."/>
            <person name="Baker J.M."/>
            <person name="Nadendla S."/>
            <person name="Giglio M.G."/>
            <person name="Touchman J.W."/>
            <person name="Blankenship R.E."/>
            <person name="Madigan M.T."/>
            <person name="Sattley W.M."/>
        </authorList>
    </citation>
    <scope>NUCLEOTIDE SEQUENCE [LARGE SCALE GENOMIC DNA]</scope>
    <source>
        <strain evidence="8">HH</strain>
    </source>
</reference>
<dbReference type="CDD" id="cd01104">
    <property type="entry name" value="HTH_MlrA-CarA"/>
    <property type="match status" value="1"/>
</dbReference>
<dbReference type="KEGG" id="hcv:FTV88_2409"/>
<gene>
    <name evidence="7" type="ORF">FTV88_2409</name>
</gene>
<dbReference type="InterPro" id="IPR000551">
    <property type="entry name" value="MerR-type_HTH_dom"/>
</dbReference>
<dbReference type="InterPro" id="IPR036724">
    <property type="entry name" value="Cobalamin-bd_sf"/>
</dbReference>
<dbReference type="Pfam" id="PF02607">
    <property type="entry name" value="B12-binding_2"/>
    <property type="match status" value="1"/>
</dbReference>
<dbReference type="GO" id="GO:0046872">
    <property type="term" value="F:metal ion binding"/>
    <property type="evidence" value="ECO:0007669"/>
    <property type="project" value="InterPro"/>
</dbReference>
<evidence type="ECO:0000256" key="4">
    <source>
        <dbReference type="SAM" id="Coils"/>
    </source>
</evidence>
<dbReference type="Proteomes" id="UP000366051">
    <property type="component" value="Chromosome"/>
</dbReference>
<dbReference type="SUPFAM" id="SSF46955">
    <property type="entry name" value="Putative DNA-binding domain"/>
    <property type="match status" value="1"/>
</dbReference>
<dbReference type="Gene3D" id="1.10.1240.10">
    <property type="entry name" value="Methionine synthase domain"/>
    <property type="match status" value="1"/>
</dbReference>
<dbReference type="SMART" id="SM00422">
    <property type="entry name" value="HTH_MERR"/>
    <property type="match status" value="1"/>
</dbReference>
<dbReference type="RefSeq" id="WP_153725671.1">
    <property type="nucleotide sequence ID" value="NZ_CP045875.1"/>
</dbReference>
<dbReference type="AlphaFoldDB" id="A0A5Q2N0W6"/>
<dbReference type="GO" id="GO:0003677">
    <property type="term" value="F:DNA binding"/>
    <property type="evidence" value="ECO:0007669"/>
    <property type="project" value="UniProtKB-KW"/>
</dbReference>
<dbReference type="PANTHER" id="PTHR30204:SF67">
    <property type="entry name" value="HTH-TYPE TRANSCRIPTIONAL REGULATOR MLRA-RELATED"/>
    <property type="match status" value="1"/>
</dbReference>
<proteinExistence type="predicted"/>
<dbReference type="InterPro" id="IPR006158">
    <property type="entry name" value="Cobalamin-bd"/>
</dbReference>
<dbReference type="OrthoDB" id="5756833at2"/>
<accession>A0A5Q2N0W6</accession>
<dbReference type="InterPro" id="IPR003759">
    <property type="entry name" value="Cbl-bd_cap"/>
</dbReference>
<evidence type="ECO:0000256" key="2">
    <source>
        <dbReference type="ARBA" id="ARBA00023125"/>
    </source>
</evidence>
<dbReference type="InterPro" id="IPR036594">
    <property type="entry name" value="Meth_synthase_dom"/>
</dbReference>
<evidence type="ECO:0000256" key="1">
    <source>
        <dbReference type="ARBA" id="ARBA00023015"/>
    </source>
</evidence>
<protein>
    <submittedName>
        <fullName evidence="7">Transcriptional regulator, marr family</fullName>
    </submittedName>
</protein>
<dbReference type="Pfam" id="PF13411">
    <property type="entry name" value="MerR_1"/>
    <property type="match status" value="1"/>
</dbReference>
<dbReference type="GO" id="GO:0003700">
    <property type="term" value="F:DNA-binding transcription factor activity"/>
    <property type="evidence" value="ECO:0007669"/>
    <property type="project" value="InterPro"/>
</dbReference>
<evidence type="ECO:0000259" key="5">
    <source>
        <dbReference type="PROSITE" id="PS50937"/>
    </source>
</evidence>
<dbReference type="GO" id="GO:0031419">
    <property type="term" value="F:cobalamin binding"/>
    <property type="evidence" value="ECO:0007669"/>
    <property type="project" value="InterPro"/>
</dbReference>
<dbReference type="PROSITE" id="PS50937">
    <property type="entry name" value="HTH_MERR_2"/>
    <property type="match status" value="1"/>
</dbReference>